<gene>
    <name evidence="1" type="ORF">GTS_12520</name>
</gene>
<dbReference type="EMBL" id="BJFL01000004">
    <property type="protein sequence ID" value="GDY29619.1"/>
    <property type="molecule type" value="Genomic_DNA"/>
</dbReference>
<keyword evidence="1" id="KW-0808">Transferase</keyword>
<dbReference type="SUPFAM" id="SSF52540">
    <property type="entry name" value="P-loop containing nucleoside triphosphate hydrolases"/>
    <property type="match status" value="1"/>
</dbReference>
<dbReference type="Gene3D" id="3.40.50.300">
    <property type="entry name" value="P-loop containing nucleotide triphosphate hydrolases"/>
    <property type="match status" value="1"/>
</dbReference>
<dbReference type="Pfam" id="PF13469">
    <property type="entry name" value="Sulfotransfer_3"/>
    <property type="match status" value="1"/>
</dbReference>
<dbReference type="RefSeq" id="WP_137812803.1">
    <property type="nucleotide sequence ID" value="NZ_BJFL01000004.1"/>
</dbReference>
<dbReference type="PANTHER" id="PTHR36451">
    <property type="entry name" value="PAPS-DEPENDENT SULFOTRANSFERASE STF3"/>
    <property type="match status" value="1"/>
</dbReference>
<dbReference type="GO" id="GO:0016740">
    <property type="term" value="F:transferase activity"/>
    <property type="evidence" value="ECO:0007669"/>
    <property type="project" value="UniProtKB-KW"/>
</dbReference>
<dbReference type="Proteomes" id="UP000298860">
    <property type="component" value="Unassembled WGS sequence"/>
</dbReference>
<keyword evidence="2" id="KW-1185">Reference proteome</keyword>
<evidence type="ECO:0000313" key="2">
    <source>
        <dbReference type="Proteomes" id="UP000298860"/>
    </source>
</evidence>
<protein>
    <submittedName>
        <fullName evidence="1">Sulfotransferase</fullName>
    </submittedName>
</protein>
<accession>A0A4D4J4R9</accession>
<sequence>MGTGRDSVGTVDDLHASATRITGLDDFGTDHYRDGLAVLLESYARDAGLTPPGNKVKRAFLRGALVARLLSEAAWKQYPEHADVRIERPIFVTGLPRTGTTALHRLLAADPAHQGLEVWLTEVPQPRPPRESWADNPVFQRIQAGYEQHHVNHPEFMGVHHMSAEAVEECWQLLRQSMRSISYECLAHLPTYSAWLAGQDWAEAYRRHRRNLQLIGLPDADRRWVLKNPSHLFALDALFAVYPDALVIQTHRSPRTAIASVCSLAAQATEGWSETFRGAVIGRDQLELWARGLATFTEDRARLNPAQFFDVRYEDFVADPLGTVEAIYAYFGLPLTGEARHAMRALHAESTSGATRPAHRYRLADFGLTAEQVDERFADYLPTLAG</sequence>
<dbReference type="InterPro" id="IPR027417">
    <property type="entry name" value="P-loop_NTPase"/>
</dbReference>
<proteinExistence type="predicted"/>
<dbReference type="PANTHER" id="PTHR36451:SF1">
    <property type="entry name" value="OMEGA-HYDROXY-BETA-DIHYDROMENAQUINONE-9 SULFOTRANSFERASE STF3"/>
    <property type="match status" value="1"/>
</dbReference>
<name>A0A4D4J4R9_9PSEU</name>
<dbReference type="OrthoDB" id="9777890at2"/>
<organism evidence="1 2">
    <name type="scientific">Gandjariella thermophila</name>
    <dbReference type="NCBI Taxonomy" id="1931992"/>
    <lineage>
        <taxon>Bacteria</taxon>
        <taxon>Bacillati</taxon>
        <taxon>Actinomycetota</taxon>
        <taxon>Actinomycetes</taxon>
        <taxon>Pseudonocardiales</taxon>
        <taxon>Pseudonocardiaceae</taxon>
        <taxon>Gandjariella</taxon>
    </lineage>
</organism>
<dbReference type="InterPro" id="IPR052736">
    <property type="entry name" value="Stf3_sulfotransferase"/>
</dbReference>
<comment type="caution">
    <text evidence="1">The sequence shown here is derived from an EMBL/GenBank/DDBJ whole genome shotgun (WGS) entry which is preliminary data.</text>
</comment>
<dbReference type="AlphaFoldDB" id="A0A4D4J4R9"/>
<evidence type="ECO:0000313" key="1">
    <source>
        <dbReference type="EMBL" id="GDY29619.1"/>
    </source>
</evidence>
<reference evidence="2" key="1">
    <citation type="submission" date="2019-04" db="EMBL/GenBank/DDBJ databases">
        <title>Draft genome sequence of Pseudonocardiaceae bacterium SL3-2-4.</title>
        <authorList>
            <person name="Ningsih F."/>
            <person name="Yokota A."/>
            <person name="Sakai Y."/>
            <person name="Nanatani K."/>
            <person name="Yabe S."/>
            <person name="Oetari A."/>
            <person name="Sjamsuridzal W."/>
        </authorList>
    </citation>
    <scope>NUCLEOTIDE SEQUENCE [LARGE SCALE GENOMIC DNA]</scope>
    <source>
        <strain evidence="2">SL3-2-4</strain>
    </source>
</reference>